<dbReference type="InterPro" id="IPR006076">
    <property type="entry name" value="FAD-dep_OxRdtase"/>
</dbReference>
<keyword evidence="1" id="KW-0560">Oxidoreductase</keyword>
<gene>
    <name evidence="3" type="ORF">PJF56_03560</name>
</gene>
<dbReference type="Gene3D" id="3.30.9.10">
    <property type="entry name" value="D-Amino Acid Oxidase, subunit A, domain 2"/>
    <property type="match status" value="1"/>
</dbReference>
<name>A0ABT7BFT3_9CYAN</name>
<organism evidence="3 4">
    <name type="scientific">Roseofilum halophilum BLCC-M91</name>
    <dbReference type="NCBI Taxonomy" id="3022259"/>
    <lineage>
        <taxon>Bacteria</taxon>
        <taxon>Bacillati</taxon>
        <taxon>Cyanobacteriota</taxon>
        <taxon>Cyanophyceae</taxon>
        <taxon>Desertifilales</taxon>
        <taxon>Desertifilaceae</taxon>
        <taxon>Roseofilum</taxon>
        <taxon>Roseofilum halophilum</taxon>
    </lineage>
</organism>
<dbReference type="PANTHER" id="PTHR13847:SF289">
    <property type="entry name" value="GLYCINE OXIDASE"/>
    <property type="match status" value="1"/>
</dbReference>
<dbReference type="RefSeq" id="WP_283761263.1">
    <property type="nucleotide sequence ID" value="NZ_JAQPOK010000027.1"/>
</dbReference>
<dbReference type="Pfam" id="PF01266">
    <property type="entry name" value="DAO"/>
    <property type="match status" value="1"/>
</dbReference>
<dbReference type="PANTHER" id="PTHR13847">
    <property type="entry name" value="SARCOSINE DEHYDROGENASE-RELATED"/>
    <property type="match status" value="1"/>
</dbReference>
<evidence type="ECO:0000313" key="3">
    <source>
        <dbReference type="EMBL" id="MDJ1177935.1"/>
    </source>
</evidence>
<dbReference type="EMBL" id="JAQPOK010000027">
    <property type="protein sequence ID" value="MDJ1177935.1"/>
    <property type="molecule type" value="Genomic_DNA"/>
</dbReference>
<keyword evidence="4" id="KW-1185">Reference proteome</keyword>
<sequence length="362" mass="40341">MTQILIIGCGVIGATIAYELSSIQGVQITAIDRTPGIQGCTSAALGVLMGCISQKTKGRAWQMRQTSICRYDTLIPELETLCQQQIPYNRQGILMLCSDEKKWQQKQKLAQTRQSQGWDLQLWSRETLQDRCPHLRVDRCLGAVYSPQDRQVHPKILTECLIKAAQMRGVRFELGEEVVNLVADDGGYRVQTPSHQWQADRVIIAAGLGSPFLAQYLHPPLDIRPVLGQAIAYEGQILGDPEFQPVITSGDVHLVPLGAGRYWVGATVEFPDEEGEVMADEQLLDDVIEAAIGFCPSLQHLKITEQWSGLRPRPHNQPAPIIRQLPGYEQVWLATGHYRNGVLLAPATAQILRKNMGIFNYN</sequence>
<dbReference type="Gene3D" id="3.50.50.60">
    <property type="entry name" value="FAD/NAD(P)-binding domain"/>
    <property type="match status" value="1"/>
</dbReference>
<comment type="caution">
    <text evidence="3">The sequence shown here is derived from an EMBL/GenBank/DDBJ whole genome shotgun (WGS) entry which is preliminary data.</text>
</comment>
<dbReference type="SUPFAM" id="SSF51905">
    <property type="entry name" value="FAD/NAD(P)-binding domain"/>
    <property type="match status" value="1"/>
</dbReference>
<evidence type="ECO:0000313" key="4">
    <source>
        <dbReference type="Proteomes" id="UP001231370"/>
    </source>
</evidence>
<evidence type="ECO:0000259" key="2">
    <source>
        <dbReference type="Pfam" id="PF01266"/>
    </source>
</evidence>
<dbReference type="InterPro" id="IPR036188">
    <property type="entry name" value="FAD/NAD-bd_sf"/>
</dbReference>
<dbReference type="SUPFAM" id="SSF54373">
    <property type="entry name" value="FAD-linked reductases, C-terminal domain"/>
    <property type="match status" value="1"/>
</dbReference>
<evidence type="ECO:0000256" key="1">
    <source>
        <dbReference type="ARBA" id="ARBA00023002"/>
    </source>
</evidence>
<feature type="domain" description="FAD dependent oxidoreductase" evidence="2">
    <location>
        <begin position="4"/>
        <end position="352"/>
    </location>
</feature>
<accession>A0ABT7BFT3</accession>
<reference evidence="3 4" key="1">
    <citation type="submission" date="2023-01" db="EMBL/GenBank/DDBJ databases">
        <title>Novel diversity within Roseofilum (Cyanobacteria; Desertifilaceae) from marine benthic mats with descriptions of four novel species.</title>
        <authorList>
            <person name="Wang Y."/>
            <person name="Berthold D.E."/>
            <person name="Hu J."/>
            <person name="Lefler F.W."/>
            <person name="Laughinghouse H.D. IV."/>
        </authorList>
    </citation>
    <scope>NUCLEOTIDE SEQUENCE [LARGE SCALE GENOMIC DNA]</scope>
    <source>
        <strain evidence="3 4">BLCC-M91</strain>
    </source>
</reference>
<protein>
    <submittedName>
        <fullName evidence="3">FAD-dependent oxidoreductase</fullName>
    </submittedName>
</protein>
<dbReference type="Proteomes" id="UP001231370">
    <property type="component" value="Unassembled WGS sequence"/>
</dbReference>
<proteinExistence type="predicted"/>